<evidence type="ECO:0000256" key="2">
    <source>
        <dbReference type="PROSITE-ProRule" id="PRU00335"/>
    </source>
</evidence>
<dbReference type="EMBL" id="JAGSXH010000101">
    <property type="protein sequence ID" value="MBS2965788.1"/>
    <property type="molecule type" value="Genomic_DNA"/>
</dbReference>
<dbReference type="PROSITE" id="PS50977">
    <property type="entry name" value="HTH_TETR_2"/>
    <property type="match status" value="1"/>
</dbReference>
<gene>
    <name evidence="4" type="ORF">KGA66_22235</name>
</gene>
<evidence type="ECO:0000259" key="3">
    <source>
        <dbReference type="PROSITE" id="PS50977"/>
    </source>
</evidence>
<dbReference type="InterPro" id="IPR036271">
    <property type="entry name" value="Tet_transcr_reg_TetR-rel_C_sf"/>
</dbReference>
<proteinExistence type="predicted"/>
<dbReference type="AlphaFoldDB" id="A0A8J7WNP8"/>
<accession>A0A8J7WNP8</accession>
<dbReference type="RefSeq" id="WP_211470210.1">
    <property type="nucleotide sequence ID" value="NZ_JAGSXH010000101.1"/>
</dbReference>
<dbReference type="InterPro" id="IPR050109">
    <property type="entry name" value="HTH-type_TetR-like_transc_reg"/>
</dbReference>
<feature type="domain" description="HTH tetR-type" evidence="3">
    <location>
        <begin position="20"/>
        <end position="81"/>
    </location>
</feature>
<evidence type="ECO:0000256" key="1">
    <source>
        <dbReference type="ARBA" id="ARBA00023125"/>
    </source>
</evidence>
<comment type="caution">
    <text evidence="4">The sequence shown here is derived from an EMBL/GenBank/DDBJ whole genome shotgun (WGS) entry which is preliminary data.</text>
</comment>
<comment type="caution">
    <text evidence="2">Lacks conserved residue(s) required for the propagation of feature annotation.</text>
</comment>
<evidence type="ECO:0000313" key="5">
    <source>
        <dbReference type="Proteomes" id="UP000677913"/>
    </source>
</evidence>
<sequence length="219" mass="23544">MQLTIGGAGGAPPRRSLASDARRGQIITAAIEVLAEHGYAQSTFARIKRKAGISSTRLISYHFGTKDELMDAVLADAAGSMQAAIAERTRSEKTAAGMLDARIEAELEWIAGHLSAVRAMYEVCMNARSEDGTLRFGVEATAQANVGQLEPILRAGQRSGEFRAFDTVLMALTLKAAVDAAIARMTCPPRLSLAECVRELTTLARLATRRGPDADRDRR</sequence>
<reference evidence="4" key="1">
    <citation type="submission" date="2021-04" db="EMBL/GenBank/DDBJ databases">
        <title>Genome based classification of Actinospica acidithermotolerans sp. nov., an actinobacterium isolated from an Indonesian hot spring.</title>
        <authorList>
            <person name="Kusuma A.B."/>
            <person name="Putra K.E."/>
            <person name="Nafisah S."/>
            <person name="Loh J."/>
            <person name="Nouioui I."/>
            <person name="Goodfellow M."/>
        </authorList>
    </citation>
    <scope>NUCLEOTIDE SEQUENCE</scope>
    <source>
        <strain evidence="4">DSM 45618</strain>
    </source>
</reference>
<dbReference type="InterPro" id="IPR009057">
    <property type="entry name" value="Homeodomain-like_sf"/>
</dbReference>
<dbReference type="SUPFAM" id="SSF48498">
    <property type="entry name" value="Tetracyclin repressor-like, C-terminal domain"/>
    <property type="match status" value="1"/>
</dbReference>
<dbReference type="Gene3D" id="1.10.10.60">
    <property type="entry name" value="Homeodomain-like"/>
    <property type="match status" value="1"/>
</dbReference>
<dbReference type="Proteomes" id="UP000677913">
    <property type="component" value="Unassembled WGS sequence"/>
</dbReference>
<protein>
    <submittedName>
        <fullName evidence="4">TetR family transcriptional regulator</fullName>
    </submittedName>
</protein>
<keyword evidence="1 2" id="KW-0238">DNA-binding</keyword>
<evidence type="ECO:0000313" key="4">
    <source>
        <dbReference type="EMBL" id="MBS2965788.1"/>
    </source>
</evidence>
<dbReference type="Pfam" id="PF00440">
    <property type="entry name" value="TetR_N"/>
    <property type="match status" value="1"/>
</dbReference>
<dbReference type="PANTHER" id="PTHR30055">
    <property type="entry name" value="HTH-TYPE TRANSCRIPTIONAL REGULATOR RUTR"/>
    <property type="match status" value="1"/>
</dbReference>
<dbReference type="GO" id="GO:0000976">
    <property type="term" value="F:transcription cis-regulatory region binding"/>
    <property type="evidence" value="ECO:0007669"/>
    <property type="project" value="TreeGrafter"/>
</dbReference>
<dbReference type="GO" id="GO:0003700">
    <property type="term" value="F:DNA-binding transcription factor activity"/>
    <property type="evidence" value="ECO:0007669"/>
    <property type="project" value="TreeGrafter"/>
</dbReference>
<organism evidence="4 5">
    <name type="scientific">Actinocrinis puniceicyclus</name>
    <dbReference type="NCBI Taxonomy" id="977794"/>
    <lineage>
        <taxon>Bacteria</taxon>
        <taxon>Bacillati</taxon>
        <taxon>Actinomycetota</taxon>
        <taxon>Actinomycetes</taxon>
        <taxon>Catenulisporales</taxon>
        <taxon>Actinospicaceae</taxon>
        <taxon>Actinocrinis</taxon>
    </lineage>
</organism>
<keyword evidence="5" id="KW-1185">Reference proteome</keyword>
<dbReference type="InterPro" id="IPR001647">
    <property type="entry name" value="HTH_TetR"/>
</dbReference>
<dbReference type="Gene3D" id="1.10.357.10">
    <property type="entry name" value="Tetracycline Repressor, domain 2"/>
    <property type="match status" value="1"/>
</dbReference>
<dbReference type="PANTHER" id="PTHR30055:SF223">
    <property type="entry name" value="HTH-TYPE TRANSCRIPTIONAL REGULATOR UIDR"/>
    <property type="match status" value="1"/>
</dbReference>
<dbReference type="SUPFAM" id="SSF46689">
    <property type="entry name" value="Homeodomain-like"/>
    <property type="match status" value="1"/>
</dbReference>
<name>A0A8J7WNP8_9ACTN</name>